<accession>A0A4D6E2H2</accession>
<evidence type="ECO:0000313" key="3">
    <source>
        <dbReference type="Proteomes" id="UP000297070"/>
    </source>
</evidence>
<dbReference type="RefSeq" id="YP_009821592.1">
    <property type="nucleotide sequence ID" value="NC_048176.1"/>
</dbReference>
<evidence type="ECO:0000313" key="1">
    <source>
        <dbReference type="EMBL" id="QBZ72632.1"/>
    </source>
</evidence>
<gene>
    <name evidence="2" type="primary">239</name>
    <name evidence="1" type="synonym">13</name>
    <name evidence="1" type="ORF">SEA_GODONK_13</name>
    <name evidence="2" type="ORF">SEA_GODONK_239</name>
</gene>
<sequence length="29" mass="3204">MNTTATLIITITTLFLMFAVIADEIAEVF</sequence>
<dbReference type="KEGG" id="vg:55013075"/>
<keyword evidence="3" id="KW-1185">Reference proteome</keyword>
<reference evidence="2 3" key="1">
    <citation type="submission" date="2019-03" db="EMBL/GenBank/DDBJ databases">
        <authorList>
            <person name="Douthitt C."/>
            <person name="D'Elia T."/>
            <person name="Bockoras C."/>
            <person name="Boss C."/>
            <person name="Clemons M."/>
            <person name="Green W."/>
            <person name="Harel H."/>
            <person name="Larralde J."/>
            <person name="Lopez M."/>
            <person name="Magana D."/>
            <person name="Miguel M."/>
            <person name="Muschweck L."/>
            <person name="Olivos K."/>
            <person name="Racette D."/>
            <person name="Reynolds M."/>
            <person name="Ru Y."/>
            <person name="Santana M."/>
            <person name="Simon R."/>
            <person name="Smotrilla K."/>
            <person name="Sufficool B."/>
            <person name="Tamayo B."/>
            <person name="Tirado E."/>
            <person name="Vajanyi M."/>
            <person name="Weger M."/>
            <person name="Wehr A."/>
            <person name="Whitaker K."/>
            <person name="Garlena R.A."/>
            <person name="Russell D.A."/>
            <person name="Pope W.H."/>
            <person name="Jacobs-Sera D."/>
            <person name="Hatfull G.F."/>
        </authorList>
    </citation>
    <scope>NUCLEOTIDE SEQUENCE [LARGE SCALE GENOMIC DNA]</scope>
</reference>
<protein>
    <submittedName>
        <fullName evidence="2">Uncharacterized protein</fullName>
    </submittedName>
</protein>
<dbReference type="Proteomes" id="UP000297070">
    <property type="component" value="Segment"/>
</dbReference>
<dbReference type="EMBL" id="MK620899">
    <property type="protein sequence ID" value="QBZ72632.1"/>
    <property type="molecule type" value="Genomic_DNA"/>
</dbReference>
<name>A0A4D6E2H2_9CAUD</name>
<proteinExistence type="predicted"/>
<evidence type="ECO:0000313" key="2">
    <source>
        <dbReference type="EMBL" id="QBZ72827.1"/>
    </source>
</evidence>
<dbReference type="EMBL" id="MK620899">
    <property type="protein sequence ID" value="QBZ72827.1"/>
    <property type="molecule type" value="Genomic_DNA"/>
</dbReference>
<dbReference type="GeneID" id="55013075"/>
<organism evidence="2 3">
    <name type="scientific">Gordonia phage GodonK</name>
    <dbReference type="NCBI Taxonomy" id="2562192"/>
    <lineage>
        <taxon>Viruses</taxon>
        <taxon>Duplodnaviria</taxon>
        <taxon>Heunggongvirae</taxon>
        <taxon>Uroviricota</taxon>
        <taxon>Caudoviricetes</taxon>
        <taxon>Godonkavirus</taxon>
        <taxon>Godonkavirus godonK</taxon>
    </lineage>
</organism>